<dbReference type="Proteomes" id="UP000758168">
    <property type="component" value="Unassembled WGS sequence"/>
</dbReference>
<organism evidence="2 3">
    <name type="scientific">Microlunatus capsulatus</name>
    <dbReference type="NCBI Taxonomy" id="99117"/>
    <lineage>
        <taxon>Bacteria</taxon>
        <taxon>Bacillati</taxon>
        <taxon>Actinomycetota</taxon>
        <taxon>Actinomycetes</taxon>
        <taxon>Propionibacteriales</taxon>
        <taxon>Propionibacteriaceae</taxon>
        <taxon>Microlunatus</taxon>
    </lineage>
</organism>
<evidence type="ECO:0000313" key="3">
    <source>
        <dbReference type="Proteomes" id="UP000758168"/>
    </source>
</evidence>
<keyword evidence="1" id="KW-0732">Signal</keyword>
<dbReference type="NCBIfam" id="NF040603">
    <property type="entry name" value="choice_anch_P"/>
    <property type="match status" value="2"/>
</dbReference>
<protein>
    <submittedName>
        <fullName evidence="2">Uncharacterized protein</fullName>
    </submittedName>
</protein>
<evidence type="ECO:0000256" key="1">
    <source>
        <dbReference type="SAM" id="SignalP"/>
    </source>
</evidence>
<proteinExistence type="predicted"/>
<gene>
    <name evidence="2" type="ORF">JOF54_004028</name>
</gene>
<feature type="chain" id="PRO_5046897849" evidence="1">
    <location>
        <begin position="32"/>
        <end position="415"/>
    </location>
</feature>
<reference evidence="2 3" key="1">
    <citation type="submission" date="2021-03" db="EMBL/GenBank/DDBJ databases">
        <title>Sequencing the genomes of 1000 actinobacteria strains.</title>
        <authorList>
            <person name="Klenk H.-P."/>
        </authorList>
    </citation>
    <scope>NUCLEOTIDE SEQUENCE [LARGE SCALE GENOMIC DNA]</scope>
    <source>
        <strain evidence="2 3">DSM 12936</strain>
    </source>
</reference>
<dbReference type="RefSeq" id="WP_210059193.1">
    <property type="nucleotide sequence ID" value="NZ_BAAAMH010000035.1"/>
</dbReference>
<name>A0ABS4ZDN7_9ACTN</name>
<keyword evidence="3" id="KW-1185">Reference proteome</keyword>
<evidence type="ECO:0000313" key="2">
    <source>
        <dbReference type="EMBL" id="MBP2419106.1"/>
    </source>
</evidence>
<sequence length="415" mass="40045">MSSLSTRGLGAAATVALTAAAVLGLPTSAPAATTTASAAGGSAYGSTVKVGNLVDSGRTSYVPLCTTRVGSAANNTARVDLGLLGHIGAATTKVVSTDARGTRAATATSTTAGTSLLGGLVSVSSITSTAGVSKDARGYHSTGSSVLVGLRVAGRSVTAKPAPGTSITIPGVATVLLNQQSARTSAGAHNQGVTALRVTLLPGNTLGLPTGTVVVGAANASLAAPTRHRPYGSAFGTEANVAGLVGSGRTASSVLPCGGSGGVTRTNKVASVTAPGLVRVGAVTSSAKSTDTASATTATTAAKVAGISLLGGVVEVDAVTAQANAKRTATGVARTSTGTQVVGLKINGRARTVSTKENTTIDIAGVGTLTLHKTARTATSITVDALQLRLTTARAGLPVGAVVTLGHAGAGVAHR</sequence>
<accession>A0ABS4ZDN7</accession>
<feature type="signal peptide" evidence="1">
    <location>
        <begin position="1"/>
        <end position="31"/>
    </location>
</feature>
<dbReference type="EMBL" id="JAGIOB010000001">
    <property type="protein sequence ID" value="MBP2419106.1"/>
    <property type="molecule type" value="Genomic_DNA"/>
</dbReference>
<comment type="caution">
    <text evidence="2">The sequence shown here is derived from an EMBL/GenBank/DDBJ whole genome shotgun (WGS) entry which is preliminary data.</text>
</comment>